<dbReference type="InterPro" id="IPR050121">
    <property type="entry name" value="Cytochrome_P450_monoxygenase"/>
</dbReference>
<dbReference type="InterPro" id="IPR002401">
    <property type="entry name" value="Cyt_P450_E_grp-I"/>
</dbReference>
<keyword evidence="3" id="KW-0560">Oxidoreductase</keyword>
<dbReference type="STRING" id="763665.A0A2G5B2M9"/>
<keyword evidence="4 5" id="KW-0408">Iron</keyword>
<feature type="binding site" description="axial binding residue" evidence="5">
    <location>
        <position position="478"/>
    </location>
    <ligand>
        <name>heme</name>
        <dbReference type="ChEBI" id="CHEBI:30413"/>
    </ligand>
    <ligandPart>
        <name>Fe</name>
        <dbReference type="ChEBI" id="CHEBI:18248"/>
    </ligandPart>
</feature>
<proteinExistence type="predicted"/>
<dbReference type="Pfam" id="PF00067">
    <property type="entry name" value="p450"/>
    <property type="match status" value="1"/>
</dbReference>
<dbReference type="Gene3D" id="1.10.630.10">
    <property type="entry name" value="Cytochrome P450"/>
    <property type="match status" value="1"/>
</dbReference>
<evidence type="ECO:0000256" key="4">
    <source>
        <dbReference type="ARBA" id="ARBA00023004"/>
    </source>
</evidence>
<keyword evidence="5" id="KW-0349">Heme</keyword>
<gene>
    <name evidence="6" type="ORF">COEREDRAFT_83796</name>
</gene>
<sequence length="549" mass="61410">MDALIRSSAGQLAHVLRTLTLATAARNPVPPVSQRLAEATQLLLQPSAIATVLLAFIGYRAVQALFVSPLRRVPGPFLSRLSTLPSLLAGLTRSTNDDMIRDCERYGSVFVMEPHKVAICDPEDCRQVLGSYGFVKSKHYSNVSFMEPNIFLTRNAELNKQRRRQLGPALSIKGVRKMETSILAAGAQQLVSKWDKAIENSPTQKVQICYFNDLTLISFDIIASLGFGSVHRSLTTNDKTIGKWVEKTFALMITQMVLPVVKSWPLSALVDYFLRKDVDEFFAFGRAAINMRKLELAKGIQPTNDILQQFIDAEDPLNKVRMSSSQVLTETIMMLLSGADTTSTAMSWTIHMLMLYPEHYQNLIAQIRCCFSASDLITYDMARTQVPLLEACIFESLRICPVSTNLPRIVPKGGITLKSGYFIPEAYSVAVSTAAANYHPNYWHDPHRFDPSRFLPSNPLYEANRKNLMSMSTGVRGCPGRHLAMVEMTTILANILNKYDLELPNDAIYTPLNKHKDGLPRIMPRTNLVAMIPKHPNRDCNVVISKRCL</sequence>
<dbReference type="GO" id="GO:0016705">
    <property type="term" value="F:oxidoreductase activity, acting on paired donors, with incorporation or reduction of molecular oxygen"/>
    <property type="evidence" value="ECO:0007669"/>
    <property type="project" value="InterPro"/>
</dbReference>
<dbReference type="PANTHER" id="PTHR24305:SF235">
    <property type="entry name" value="CYTOCHROME P450 MONOOXYGENASE APDB-RELATED"/>
    <property type="match status" value="1"/>
</dbReference>
<reference evidence="6 7" key="1">
    <citation type="journal article" date="2015" name="Genome Biol. Evol.">
        <title>Phylogenomic analyses indicate that early fungi evolved digesting cell walls of algal ancestors of land plants.</title>
        <authorList>
            <person name="Chang Y."/>
            <person name="Wang S."/>
            <person name="Sekimoto S."/>
            <person name="Aerts A.L."/>
            <person name="Choi C."/>
            <person name="Clum A."/>
            <person name="LaButti K.M."/>
            <person name="Lindquist E.A."/>
            <person name="Yee Ngan C."/>
            <person name="Ohm R.A."/>
            <person name="Salamov A.A."/>
            <person name="Grigoriev I.V."/>
            <person name="Spatafora J.W."/>
            <person name="Berbee M.L."/>
        </authorList>
    </citation>
    <scope>NUCLEOTIDE SEQUENCE [LARGE SCALE GENOMIC DNA]</scope>
    <source>
        <strain evidence="6 7">NRRL 1564</strain>
    </source>
</reference>
<dbReference type="PANTHER" id="PTHR24305">
    <property type="entry name" value="CYTOCHROME P450"/>
    <property type="match status" value="1"/>
</dbReference>
<evidence type="ECO:0000256" key="2">
    <source>
        <dbReference type="ARBA" id="ARBA00022723"/>
    </source>
</evidence>
<dbReference type="SUPFAM" id="SSF48264">
    <property type="entry name" value="Cytochrome P450"/>
    <property type="match status" value="1"/>
</dbReference>
<keyword evidence="2 5" id="KW-0479">Metal-binding</keyword>
<dbReference type="GO" id="GO:0020037">
    <property type="term" value="F:heme binding"/>
    <property type="evidence" value="ECO:0007669"/>
    <property type="project" value="InterPro"/>
</dbReference>
<organism evidence="6 7">
    <name type="scientific">Coemansia reversa (strain ATCC 12441 / NRRL 1564)</name>
    <dbReference type="NCBI Taxonomy" id="763665"/>
    <lineage>
        <taxon>Eukaryota</taxon>
        <taxon>Fungi</taxon>
        <taxon>Fungi incertae sedis</taxon>
        <taxon>Zoopagomycota</taxon>
        <taxon>Kickxellomycotina</taxon>
        <taxon>Kickxellomycetes</taxon>
        <taxon>Kickxellales</taxon>
        <taxon>Kickxellaceae</taxon>
        <taxon>Coemansia</taxon>
    </lineage>
</organism>
<evidence type="ECO:0000256" key="1">
    <source>
        <dbReference type="ARBA" id="ARBA00001971"/>
    </source>
</evidence>
<dbReference type="Proteomes" id="UP000242474">
    <property type="component" value="Unassembled WGS sequence"/>
</dbReference>
<dbReference type="EMBL" id="KZ303554">
    <property type="protein sequence ID" value="PIA12967.1"/>
    <property type="molecule type" value="Genomic_DNA"/>
</dbReference>
<evidence type="ECO:0000256" key="5">
    <source>
        <dbReference type="PIRSR" id="PIRSR602401-1"/>
    </source>
</evidence>
<name>A0A2G5B2M9_COERN</name>
<dbReference type="AlphaFoldDB" id="A0A2G5B2M9"/>
<accession>A0A2G5B2M9</accession>
<comment type="cofactor">
    <cofactor evidence="1 5">
        <name>heme</name>
        <dbReference type="ChEBI" id="CHEBI:30413"/>
    </cofactor>
</comment>
<evidence type="ECO:0000313" key="7">
    <source>
        <dbReference type="Proteomes" id="UP000242474"/>
    </source>
</evidence>
<dbReference type="PRINTS" id="PR00385">
    <property type="entry name" value="P450"/>
</dbReference>
<dbReference type="InterPro" id="IPR001128">
    <property type="entry name" value="Cyt_P450"/>
</dbReference>
<protein>
    <submittedName>
        <fullName evidence="6">Cytochrome P450 4F12</fullName>
    </submittedName>
</protein>
<dbReference type="GO" id="GO:0044550">
    <property type="term" value="P:secondary metabolite biosynthetic process"/>
    <property type="evidence" value="ECO:0007669"/>
    <property type="project" value="UniProtKB-ARBA"/>
</dbReference>
<dbReference type="InterPro" id="IPR036396">
    <property type="entry name" value="Cyt_P450_sf"/>
</dbReference>
<evidence type="ECO:0000313" key="6">
    <source>
        <dbReference type="EMBL" id="PIA12967.1"/>
    </source>
</evidence>
<dbReference type="PRINTS" id="PR00463">
    <property type="entry name" value="EP450I"/>
</dbReference>
<keyword evidence="7" id="KW-1185">Reference proteome</keyword>
<dbReference type="OrthoDB" id="1470350at2759"/>
<dbReference type="GO" id="GO:0004497">
    <property type="term" value="F:monooxygenase activity"/>
    <property type="evidence" value="ECO:0007669"/>
    <property type="project" value="InterPro"/>
</dbReference>
<evidence type="ECO:0000256" key="3">
    <source>
        <dbReference type="ARBA" id="ARBA00023002"/>
    </source>
</evidence>
<dbReference type="GO" id="GO:0005506">
    <property type="term" value="F:iron ion binding"/>
    <property type="evidence" value="ECO:0007669"/>
    <property type="project" value="InterPro"/>
</dbReference>